<comment type="caution">
    <text evidence="2">The sequence shown here is derived from an EMBL/GenBank/DDBJ whole genome shotgun (WGS) entry which is preliminary data.</text>
</comment>
<evidence type="ECO:0000313" key="2">
    <source>
        <dbReference type="EMBL" id="KAH7042114.1"/>
    </source>
</evidence>
<evidence type="ECO:0000313" key="3">
    <source>
        <dbReference type="Proteomes" id="UP000774617"/>
    </source>
</evidence>
<organism evidence="2 3">
    <name type="scientific">Macrophomina phaseolina</name>
    <dbReference type="NCBI Taxonomy" id="35725"/>
    <lineage>
        <taxon>Eukaryota</taxon>
        <taxon>Fungi</taxon>
        <taxon>Dikarya</taxon>
        <taxon>Ascomycota</taxon>
        <taxon>Pezizomycotina</taxon>
        <taxon>Dothideomycetes</taxon>
        <taxon>Dothideomycetes incertae sedis</taxon>
        <taxon>Botryosphaeriales</taxon>
        <taxon>Botryosphaeriaceae</taxon>
        <taxon>Macrophomina</taxon>
    </lineage>
</organism>
<keyword evidence="1" id="KW-0732">Signal</keyword>
<reference evidence="2 3" key="1">
    <citation type="journal article" date="2021" name="Nat. Commun.">
        <title>Genetic determinants of endophytism in the Arabidopsis root mycobiome.</title>
        <authorList>
            <person name="Mesny F."/>
            <person name="Miyauchi S."/>
            <person name="Thiergart T."/>
            <person name="Pickel B."/>
            <person name="Atanasova L."/>
            <person name="Karlsson M."/>
            <person name="Huettel B."/>
            <person name="Barry K.W."/>
            <person name="Haridas S."/>
            <person name="Chen C."/>
            <person name="Bauer D."/>
            <person name="Andreopoulos W."/>
            <person name="Pangilinan J."/>
            <person name="LaButti K."/>
            <person name="Riley R."/>
            <person name="Lipzen A."/>
            <person name="Clum A."/>
            <person name="Drula E."/>
            <person name="Henrissat B."/>
            <person name="Kohler A."/>
            <person name="Grigoriev I.V."/>
            <person name="Martin F.M."/>
            <person name="Hacquard S."/>
        </authorList>
    </citation>
    <scope>NUCLEOTIDE SEQUENCE [LARGE SCALE GENOMIC DNA]</scope>
    <source>
        <strain evidence="2 3">MPI-SDFR-AT-0080</strain>
    </source>
</reference>
<sequence length="181" mass="19244">MQLLFFLTVQAALSVALSIPGGLNKRKAETNATLLAYGLNSSAWPIAYGLSDGNLYITQNPDDSSANLAPVTWDLPSITGENWIVNATFANGTSAGSLYLRPESSNAVGLLPMTYITSINGTVSGFALFATQLVYNNNTYLEAQFWAEPTNTSGVYSLVWNSDGMAAVAESYPVVIKGVES</sequence>
<proteinExistence type="predicted"/>
<dbReference type="EMBL" id="JAGTJR010000027">
    <property type="protein sequence ID" value="KAH7042114.1"/>
    <property type="molecule type" value="Genomic_DNA"/>
</dbReference>
<gene>
    <name evidence="2" type="ORF">B0J12DRAFT_702514</name>
</gene>
<name>A0ABQ8G2I1_9PEZI</name>
<feature type="chain" id="PRO_5045756845" evidence="1">
    <location>
        <begin position="19"/>
        <end position="181"/>
    </location>
</feature>
<protein>
    <submittedName>
        <fullName evidence="2">Uncharacterized protein</fullName>
    </submittedName>
</protein>
<evidence type="ECO:0000256" key="1">
    <source>
        <dbReference type="SAM" id="SignalP"/>
    </source>
</evidence>
<keyword evidence="3" id="KW-1185">Reference proteome</keyword>
<accession>A0ABQ8G2I1</accession>
<dbReference type="Proteomes" id="UP000774617">
    <property type="component" value="Unassembled WGS sequence"/>
</dbReference>
<feature type="signal peptide" evidence="1">
    <location>
        <begin position="1"/>
        <end position="18"/>
    </location>
</feature>